<keyword evidence="6 8" id="KW-0067">ATP-binding</keyword>
<dbReference type="EMBL" id="CP010725">
    <property type="protein sequence ID" value="AUQ97481.1"/>
    <property type="molecule type" value="Genomic_DNA"/>
</dbReference>
<dbReference type="InterPro" id="IPR014729">
    <property type="entry name" value="Rossmann-like_a/b/a_fold"/>
</dbReference>
<comment type="similarity">
    <text evidence="2 8">Belongs to the pantothenate synthetase family.</text>
</comment>
<evidence type="ECO:0000256" key="2">
    <source>
        <dbReference type="ARBA" id="ARBA00009256"/>
    </source>
</evidence>
<sequence>MTAPILRRLSDLRALHSDWRREGARIGLVPTMGALHEGHLSLVAAAKAACDRVIVTIFVNPKQFNNAEDLAKYPRTELADAEKLAPFGVDAIYVPDPDQIYPEGYASTVSVAGLTDVLEGEFRPGHFDGVATVVAKLFLQSGADHAFFGEKDYQQLMVVTRMARDLDIPITVQGCATVREASGLAMSSRNLRLSPEALGKAGQLYPVLRDLADQLQTGAAFEDLLPAAKVHLAEAGFGELEYLDLRCAETLEPLSRPDRPARLLVAAWLDGIRLIDNIAVDKLND</sequence>
<evidence type="ECO:0000256" key="4">
    <source>
        <dbReference type="ARBA" id="ARBA00022655"/>
    </source>
</evidence>
<dbReference type="Gene3D" id="3.40.50.620">
    <property type="entry name" value="HUPs"/>
    <property type="match status" value="1"/>
</dbReference>
<dbReference type="CDD" id="cd00560">
    <property type="entry name" value="PanC"/>
    <property type="match status" value="1"/>
</dbReference>
<protein>
    <recommendedName>
        <fullName evidence="8">Pantothenate synthetase</fullName>
        <shortName evidence="8">PS</shortName>
        <ecNumber evidence="8">6.3.2.1</ecNumber>
    </recommendedName>
    <alternativeName>
        <fullName evidence="8">Pantoate--beta-alanine ligase</fullName>
    </alternativeName>
    <alternativeName>
        <fullName evidence="8">Pantoate-activating enzyme</fullName>
    </alternativeName>
</protein>
<dbReference type="InterPro" id="IPR003721">
    <property type="entry name" value="Pantoate_ligase"/>
</dbReference>
<keyword evidence="5 8" id="KW-0547">Nucleotide-binding</keyword>
<evidence type="ECO:0000313" key="9">
    <source>
        <dbReference type="EMBL" id="AUQ97481.1"/>
    </source>
</evidence>
<name>A0A2I7K4F0_9RHOB</name>
<reference evidence="9 10" key="1">
    <citation type="journal article" date="2017" name="Front. Microbiol.">
        <title>Phaeobacter piscinae sp. nov., a species of the Roseobacter group and potential aquaculture probiont.</title>
        <authorList>
            <person name="Sonnenschein E.C."/>
            <person name="Phippen C.B.W."/>
            <person name="Nielsen K.F."/>
            <person name="Mateiu R.V."/>
            <person name="Melchiorsen J."/>
            <person name="Gram L."/>
            <person name="Overmann J."/>
            <person name="Freese H.M."/>
        </authorList>
    </citation>
    <scope>NUCLEOTIDE SEQUENCE [LARGE SCALE GENOMIC DNA]</scope>
    <source>
        <strain evidence="9 10">P88</strain>
    </source>
</reference>
<dbReference type="Pfam" id="PF02569">
    <property type="entry name" value="Pantoate_ligase"/>
    <property type="match status" value="1"/>
</dbReference>
<accession>A0A2I7K4F0</accession>
<evidence type="ECO:0000256" key="8">
    <source>
        <dbReference type="HAMAP-Rule" id="MF_00158"/>
    </source>
</evidence>
<keyword evidence="8" id="KW-0963">Cytoplasm</keyword>
<keyword evidence="3 8" id="KW-0436">Ligase</keyword>
<comment type="catalytic activity">
    <reaction evidence="7 8">
        <text>(R)-pantoate + beta-alanine + ATP = (R)-pantothenate + AMP + diphosphate + H(+)</text>
        <dbReference type="Rhea" id="RHEA:10912"/>
        <dbReference type="ChEBI" id="CHEBI:15378"/>
        <dbReference type="ChEBI" id="CHEBI:15980"/>
        <dbReference type="ChEBI" id="CHEBI:29032"/>
        <dbReference type="ChEBI" id="CHEBI:30616"/>
        <dbReference type="ChEBI" id="CHEBI:33019"/>
        <dbReference type="ChEBI" id="CHEBI:57966"/>
        <dbReference type="ChEBI" id="CHEBI:456215"/>
        <dbReference type="EC" id="6.3.2.1"/>
    </reaction>
</comment>
<dbReference type="PANTHER" id="PTHR21299">
    <property type="entry name" value="CYTIDYLATE KINASE/PANTOATE-BETA-ALANINE LIGASE"/>
    <property type="match status" value="1"/>
</dbReference>
<reference evidence="9 10" key="2">
    <citation type="journal article" date="2017" name="Genome Biol. Evol.">
        <title>Trajectories and Drivers of Genome Evolution in Surface-Associated Marine Phaeobacter.</title>
        <authorList>
            <person name="Freese H.M."/>
            <person name="Sikorski J."/>
            <person name="Bunk B."/>
            <person name="Scheuner C."/>
            <person name="Meier-Kolthoff J.P."/>
            <person name="Sproer C."/>
            <person name="Gram L."/>
            <person name="Overmann J."/>
        </authorList>
    </citation>
    <scope>NUCLEOTIDE SEQUENCE [LARGE SCALE GENOMIC DNA]</scope>
    <source>
        <strain evidence="9 10">P88</strain>
    </source>
</reference>
<feature type="binding site" evidence="8">
    <location>
        <begin position="149"/>
        <end position="152"/>
    </location>
    <ligand>
        <name>ATP</name>
        <dbReference type="ChEBI" id="CHEBI:30616"/>
    </ligand>
</feature>
<comment type="subcellular location">
    <subcellularLocation>
        <location evidence="8">Cytoplasm</location>
    </subcellularLocation>
</comment>
<dbReference type="HAMAP" id="MF_00158">
    <property type="entry name" value="PanC"/>
    <property type="match status" value="1"/>
</dbReference>
<feature type="binding site" evidence="8">
    <location>
        <begin position="32"/>
        <end position="39"/>
    </location>
    <ligand>
        <name>ATP</name>
        <dbReference type="ChEBI" id="CHEBI:30616"/>
    </ligand>
</feature>
<dbReference type="EC" id="6.3.2.1" evidence="8"/>
<dbReference type="UniPathway" id="UPA00028">
    <property type="reaction ID" value="UER00005"/>
</dbReference>
<dbReference type="GO" id="GO:0015940">
    <property type="term" value="P:pantothenate biosynthetic process"/>
    <property type="evidence" value="ECO:0007669"/>
    <property type="project" value="UniProtKB-UniRule"/>
</dbReference>
<dbReference type="GO" id="GO:0004592">
    <property type="term" value="F:pantoate-beta-alanine ligase activity"/>
    <property type="evidence" value="ECO:0007669"/>
    <property type="project" value="UniProtKB-UniRule"/>
</dbReference>
<dbReference type="RefSeq" id="WP_102882853.1">
    <property type="nucleotide sequence ID" value="NZ_CP010725.1"/>
</dbReference>
<dbReference type="NCBIfam" id="TIGR00018">
    <property type="entry name" value="panC"/>
    <property type="match status" value="1"/>
</dbReference>
<comment type="miscellaneous">
    <text evidence="8">The reaction proceeds by a bi uni uni bi ping pong mechanism.</text>
</comment>
<dbReference type="GO" id="GO:0005524">
    <property type="term" value="F:ATP binding"/>
    <property type="evidence" value="ECO:0007669"/>
    <property type="project" value="UniProtKB-KW"/>
</dbReference>
<comment type="subunit">
    <text evidence="8">Homodimer.</text>
</comment>
<evidence type="ECO:0000256" key="6">
    <source>
        <dbReference type="ARBA" id="ARBA00022840"/>
    </source>
</evidence>
<proteinExistence type="inferred from homology"/>
<evidence type="ECO:0000256" key="5">
    <source>
        <dbReference type="ARBA" id="ARBA00022741"/>
    </source>
</evidence>
<evidence type="ECO:0000313" key="10">
    <source>
        <dbReference type="Proteomes" id="UP000236447"/>
    </source>
</evidence>
<dbReference type="SUPFAM" id="SSF52374">
    <property type="entry name" value="Nucleotidylyl transferase"/>
    <property type="match status" value="1"/>
</dbReference>
<comment type="pathway">
    <text evidence="1 8">Cofactor biosynthesis; (R)-pantothenate biosynthesis; (R)-pantothenate from (R)-pantoate and beta-alanine: step 1/1.</text>
</comment>
<comment type="function">
    <text evidence="8">Catalyzes the condensation of pantoate with beta-alanine in an ATP-dependent reaction via a pantoyl-adenylate intermediate.</text>
</comment>
<dbReference type="AlphaFoldDB" id="A0A2I7K4F0"/>
<dbReference type="GO" id="GO:0005829">
    <property type="term" value="C:cytosol"/>
    <property type="evidence" value="ECO:0007669"/>
    <property type="project" value="TreeGrafter"/>
</dbReference>
<dbReference type="PANTHER" id="PTHR21299:SF1">
    <property type="entry name" value="PANTOATE--BETA-ALANINE LIGASE"/>
    <property type="match status" value="1"/>
</dbReference>
<organism evidence="9 10">
    <name type="scientific">Phaeobacter inhibens</name>
    <dbReference type="NCBI Taxonomy" id="221822"/>
    <lineage>
        <taxon>Bacteria</taxon>
        <taxon>Pseudomonadati</taxon>
        <taxon>Pseudomonadota</taxon>
        <taxon>Alphaproteobacteria</taxon>
        <taxon>Rhodobacterales</taxon>
        <taxon>Roseobacteraceae</taxon>
        <taxon>Phaeobacter</taxon>
    </lineage>
</organism>
<gene>
    <name evidence="8 9" type="primary">panC</name>
    <name evidence="9" type="ORF">PhaeoP88_00069</name>
</gene>
<evidence type="ECO:0000256" key="3">
    <source>
        <dbReference type="ARBA" id="ARBA00022598"/>
    </source>
</evidence>
<keyword evidence="4 8" id="KW-0566">Pantothenate biosynthesis</keyword>
<feature type="active site" description="Proton donor" evidence="8">
    <location>
        <position position="39"/>
    </location>
</feature>
<feature type="binding site" evidence="8">
    <location>
        <begin position="186"/>
        <end position="189"/>
    </location>
    <ligand>
        <name>ATP</name>
        <dbReference type="ChEBI" id="CHEBI:30616"/>
    </ligand>
</feature>
<dbReference type="InterPro" id="IPR004821">
    <property type="entry name" value="Cyt_trans-like"/>
</dbReference>
<dbReference type="NCBIfam" id="TIGR00125">
    <property type="entry name" value="cyt_tran_rel"/>
    <property type="match status" value="1"/>
</dbReference>
<feature type="binding site" evidence="8">
    <location>
        <position position="178"/>
    </location>
    <ligand>
        <name>ATP</name>
        <dbReference type="ChEBI" id="CHEBI:30616"/>
    </ligand>
</feature>
<feature type="binding site" evidence="8">
    <location>
        <position position="155"/>
    </location>
    <ligand>
        <name>(R)-pantoate</name>
        <dbReference type="ChEBI" id="CHEBI:15980"/>
    </ligand>
</feature>
<feature type="binding site" evidence="8">
    <location>
        <position position="63"/>
    </location>
    <ligand>
        <name>beta-alanine</name>
        <dbReference type="ChEBI" id="CHEBI:57966"/>
    </ligand>
</feature>
<dbReference type="Gene3D" id="3.30.1300.10">
    <property type="entry name" value="Pantoate-beta-alanine ligase, C-terminal domain"/>
    <property type="match status" value="1"/>
</dbReference>
<dbReference type="InterPro" id="IPR042176">
    <property type="entry name" value="Pantoate_ligase_C"/>
</dbReference>
<dbReference type="Proteomes" id="UP000236447">
    <property type="component" value="Chromosome"/>
</dbReference>
<evidence type="ECO:0000256" key="1">
    <source>
        <dbReference type="ARBA" id="ARBA00004990"/>
    </source>
</evidence>
<feature type="binding site" evidence="8">
    <location>
        <position position="63"/>
    </location>
    <ligand>
        <name>(R)-pantoate</name>
        <dbReference type="ChEBI" id="CHEBI:15980"/>
    </ligand>
</feature>
<evidence type="ECO:0000256" key="7">
    <source>
        <dbReference type="ARBA" id="ARBA00048258"/>
    </source>
</evidence>